<evidence type="ECO:0000256" key="2">
    <source>
        <dbReference type="ARBA" id="ARBA00007783"/>
    </source>
</evidence>
<reference evidence="11 12" key="1">
    <citation type="journal article" date="2016" name="Nat. Commun.">
        <title>Thousands of microbial genomes shed light on interconnected biogeochemical processes in an aquifer system.</title>
        <authorList>
            <person name="Anantharaman K."/>
            <person name="Brown C.T."/>
            <person name="Hug L.A."/>
            <person name="Sharon I."/>
            <person name="Castelle C.J."/>
            <person name="Probst A.J."/>
            <person name="Thomas B.C."/>
            <person name="Singh A."/>
            <person name="Wilkins M.J."/>
            <person name="Karaoz U."/>
            <person name="Brodie E.L."/>
            <person name="Williams K.H."/>
            <person name="Hubbard S.S."/>
            <person name="Banfield J.F."/>
        </authorList>
    </citation>
    <scope>NUCLEOTIDE SEQUENCE [LARGE SCALE GENOMIC DNA]</scope>
</reference>
<comment type="similarity">
    <text evidence="2 9">Belongs to the ABC-2 integral membrane protein family.</text>
</comment>
<keyword evidence="6 9" id="KW-0812">Transmembrane</keyword>
<keyword evidence="5" id="KW-0997">Cell inner membrane</keyword>
<dbReference type="Proteomes" id="UP000177565">
    <property type="component" value="Unassembled WGS sequence"/>
</dbReference>
<dbReference type="Pfam" id="PF01061">
    <property type="entry name" value="ABC2_membrane"/>
    <property type="match status" value="1"/>
</dbReference>
<dbReference type="InterPro" id="IPR047817">
    <property type="entry name" value="ABC2_TM_bact-type"/>
</dbReference>
<feature type="transmembrane region" description="Helical" evidence="9">
    <location>
        <begin position="46"/>
        <end position="68"/>
    </location>
</feature>
<dbReference type="EMBL" id="MHRQ01000020">
    <property type="protein sequence ID" value="OHA26510.1"/>
    <property type="molecule type" value="Genomic_DNA"/>
</dbReference>
<dbReference type="AlphaFoldDB" id="A0A1G2MRJ0"/>
<evidence type="ECO:0000256" key="4">
    <source>
        <dbReference type="ARBA" id="ARBA00022475"/>
    </source>
</evidence>
<feature type="transmembrane region" description="Helical" evidence="9">
    <location>
        <begin position="120"/>
        <end position="148"/>
    </location>
</feature>
<evidence type="ECO:0000256" key="1">
    <source>
        <dbReference type="ARBA" id="ARBA00004429"/>
    </source>
</evidence>
<comment type="caution">
    <text evidence="11">The sequence shown here is derived from an EMBL/GenBank/DDBJ whole genome shotgun (WGS) entry which is preliminary data.</text>
</comment>
<keyword evidence="8 9" id="KW-0472">Membrane</keyword>
<evidence type="ECO:0000313" key="11">
    <source>
        <dbReference type="EMBL" id="OHA26510.1"/>
    </source>
</evidence>
<dbReference type="STRING" id="1802312.A3C06_02950"/>
<dbReference type="InterPro" id="IPR013525">
    <property type="entry name" value="ABC2_TM"/>
</dbReference>
<evidence type="ECO:0000259" key="10">
    <source>
        <dbReference type="PROSITE" id="PS51012"/>
    </source>
</evidence>
<feature type="transmembrane region" description="Helical" evidence="9">
    <location>
        <begin position="154"/>
        <end position="178"/>
    </location>
</feature>
<dbReference type="GO" id="GO:0140359">
    <property type="term" value="F:ABC-type transporter activity"/>
    <property type="evidence" value="ECO:0007669"/>
    <property type="project" value="InterPro"/>
</dbReference>
<evidence type="ECO:0000256" key="3">
    <source>
        <dbReference type="ARBA" id="ARBA00022448"/>
    </source>
</evidence>
<dbReference type="PANTHER" id="PTHR30413:SF8">
    <property type="entry name" value="TRANSPORT PERMEASE PROTEIN"/>
    <property type="match status" value="1"/>
</dbReference>
<evidence type="ECO:0000256" key="9">
    <source>
        <dbReference type="RuleBase" id="RU361157"/>
    </source>
</evidence>
<evidence type="ECO:0000256" key="6">
    <source>
        <dbReference type="ARBA" id="ARBA00022692"/>
    </source>
</evidence>
<dbReference type="PANTHER" id="PTHR30413">
    <property type="entry name" value="INNER MEMBRANE TRANSPORT PERMEASE"/>
    <property type="match status" value="1"/>
</dbReference>
<feature type="transmembrane region" description="Helical" evidence="9">
    <location>
        <begin position="243"/>
        <end position="264"/>
    </location>
</feature>
<dbReference type="GO" id="GO:0005886">
    <property type="term" value="C:plasma membrane"/>
    <property type="evidence" value="ECO:0007669"/>
    <property type="project" value="UniProtKB-SubCell"/>
</dbReference>
<keyword evidence="3 9" id="KW-0813">Transport</keyword>
<gene>
    <name evidence="11" type="ORF">A3C06_02950</name>
</gene>
<dbReference type="GO" id="GO:0015920">
    <property type="term" value="P:lipopolysaccharide transport"/>
    <property type="evidence" value="ECO:0007669"/>
    <property type="project" value="TreeGrafter"/>
</dbReference>
<keyword evidence="4 9" id="KW-1003">Cell membrane</keyword>
<accession>A0A1G2MRJ0</accession>
<proteinExistence type="inferred from homology"/>
<evidence type="ECO:0000256" key="5">
    <source>
        <dbReference type="ARBA" id="ARBA00022519"/>
    </source>
</evidence>
<name>A0A1G2MRJ0_9BACT</name>
<keyword evidence="7 9" id="KW-1133">Transmembrane helix</keyword>
<feature type="transmembrane region" description="Helical" evidence="9">
    <location>
        <begin position="80"/>
        <end position="99"/>
    </location>
</feature>
<evidence type="ECO:0000256" key="8">
    <source>
        <dbReference type="ARBA" id="ARBA00023136"/>
    </source>
</evidence>
<evidence type="ECO:0000313" key="12">
    <source>
        <dbReference type="Proteomes" id="UP000177565"/>
    </source>
</evidence>
<protein>
    <recommendedName>
        <fullName evidence="9">Transport permease protein</fullName>
    </recommendedName>
</protein>
<organism evidence="11 12">
    <name type="scientific">Candidatus Taylorbacteria bacterium RIFCSPHIGHO2_02_FULL_46_13</name>
    <dbReference type="NCBI Taxonomy" id="1802312"/>
    <lineage>
        <taxon>Bacteria</taxon>
        <taxon>Candidatus Tayloriibacteriota</taxon>
    </lineage>
</organism>
<dbReference type="PROSITE" id="PS51012">
    <property type="entry name" value="ABC_TM2"/>
    <property type="match status" value="1"/>
</dbReference>
<evidence type="ECO:0000256" key="7">
    <source>
        <dbReference type="ARBA" id="ARBA00022989"/>
    </source>
</evidence>
<feature type="transmembrane region" description="Helical" evidence="9">
    <location>
        <begin position="190"/>
        <end position="207"/>
    </location>
</feature>
<feature type="domain" description="ABC transmembrane type-2" evidence="10">
    <location>
        <begin position="47"/>
        <end position="267"/>
    </location>
</feature>
<comment type="subcellular location">
    <subcellularLocation>
        <location evidence="1">Cell inner membrane</location>
        <topology evidence="1">Multi-pass membrane protein</topology>
    </subcellularLocation>
    <subcellularLocation>
        <location evidence="9">Cell membrane</location>
        <topology evidence="9">Multi-pass membrane protein</topology>
    </subcellularLocation>
</comment>
<sequence length="275" mass="30988">MSTVYTKIIRPKKSFSTADLTELWEYRELLYFFAWRDIKVRYKQTVVGIMWAVFQPFITMVVFTVIFGKLAHLPSEGVPYPVFVYSGLLFWQFFTSSLSESSNTLISNASIVTKVYFPRLLLPLADTVTKLVDFSFAALIMAGLMVYYQILPTIVGVLLVPLLLLLAFLPAVGTGLILSSINVRYRDVRYVLPFFLQLLIFITPVIYPTSIAGKYAWILYLNPMTGVINNARIGLLGTGSLDWTALATSALIGIVLFIIGVFVFKKTERIFADIV</sequence>